<feature type="non-terminal residue" evidence="2">
    <location>
        <position position="247"/>
    </location>
</feature>
<accession>A0A8D9HDZ1</accession>
<feature type="compositionally biased region" description="Polar residues" evidence="1">
    <location>
        <begin position="116"/>
        <end position="131"/>
    </location>
</feature>
<dbReference type="Gramene" id="A08p02850.2_BraZ1">
    <property type="protein sequence ID" value="A08p02850.2_BraZ1.CDS.1"/>
    <property type="gene ID" value="A08g02850.2_BraZ1"/>
</dbReference>
<organism evidence="2 3">
    <name type="scientific">Brassica campestris</name>
    <name type="common">Field mustard</name>
    <dbReference type="NCBI Taxonomy" id="3711"/>
    <lineage>
        <taxon>Eukaryota</taxon>
        <taxon>Viridiplantae</taxon>
        <taxon>Streptophyta</taxon>
        <taxon>Embryophyta</taxon>
        <taxon>Tracheophyta</taxon>
        <taxon>Spermatophyta</taxon>
        <taxon>Magnoliopsida</taxon>
        <taxon>eudicotyledons</taxon>
        <taxon>Gunneridae</taxon>
        <taxon>Pentapetalae</taxon>
        <taxon>rosids</taxon>
        <taxon>malvids</taxon>
        <taxon>Brassicales</taxon>
        <taxon>Brassicaceae</taxon>
        <taxon>Brassiceae</taxon>
        <taxon>Brassica</taxon>
    </lineage>
</organism>
<feature type="compositionally biased region" description="Basic residues" evidence="1">
    <location>
        <begin position="218"/>
        <end position="235"/>
    </location>
</feature>
<evidence type="ECO:0000256" key="1">
    <source>
        <dbReference type="SAM" id="MobiDB-lite"/>
    </source>
</evidence>
<reference evidence="2 3" key="1">
    <citation type="submission" date="2021-07" db="EMBL/GenBank/DDBJ databases">
        <authorList>
            <consortium name="Genoscope - CEA"/>
            <person name="William W."/>
        </authorList>
    </citation>
    <scope>NUCLEOTIDE SEQUENCE [LARGE SCALE GENOMIC DNA]</scope>
</reference>
<gene>
    <name evidence="2" type="ORF">BRAPAZ1V2_A08P02850.2</name>
</gene>
<evidence type="ECO:0000313" key="3">
    <source>
        <dbReference type="Proteomes" id="UP000694005"/>
    </source>
</evidence>
<dbReference type="AlphaFoldDB" id="A0A8D9HDZ1"/>
<feature type="compositionally biased region" description="Basic residues" evidence="1">
    <location>
        <begin position="193"/>
        <end position="202"/>
    </location>
</feature>
<feature type="compositionally biased region" description="Polar residues" evidence="1">
    <location>
        <begin position="13"/>
        <end position="23"/>
    </location>
</feature>
<proteinExistence type="predicted"/>
<sequence length="247" mass="27083">GSSASKSILKSSGRGSPLQQDQTLIPHEILNEARDELREYMVQYTKSADPTEREARTERMRLAEEKGEMEETAIQMARTALSASAERQRRANEETNVEETTERVPATLRLGPASHRLSTSGGKNTAASGSQTHERLPASLRLGPVPPHILSQEGDDTAHEPLSGERLSATLRLGPMRPSPPSREKNAEAGVIAKRKPGRPPGKKAAEKTNQDQAPETKRRRVTQKKNSPIRRKLPPRSTAPSNSKAK</sequence>
<feature type="region of interest" description="Disordered" evidence="1">
    <location>
        <begin position="1"/>
        <end position="24"/>
    </location>
</feature>
<dbReference type="EMBL" id="LS974624">
    <property type="protein sequence ID" value="CAG7896619.1"/>
    <property type="molecule type" value="Genomic_DNA"/>
</dbReference>
<dbReference type="Proteomes" id="UP000694005">
    <property type="component" value="Chromosome A08"/>
</dbReference>
<name>A0A8D9HDZ1_BRACM</name>
<protein>
    <submittedName>
        <fullName evidence="2">Uncharacterized protein</fullName>
    </submittedName>
</protein>
<feature type="non-terminal residue" evidence="2">
    <location>
        <position position="1"/>
    </location>
</feature>
<evidence type="ECO:0000313" key="2">
    <source>
        <dbReference type="EMBL" id="CAG7896619.1"/>
    </source>
</evidence>
<feature type="region of interest" description="Disordered" evidence="1">
    <location>
        <begin position="80"/>
        <end position="247"/>
    </location>
</feature>
<feature type="compositionally biased region" description="Low complexity" evidence="1">
    <location>
        <begin position="1"/>
        <end position="12"/>
    </location>
</feature>